<dbReference type="KEGG" id="svn:CP980_34970"/>
<accession>A0A5J6JF43</accession>
<organism evidence="2 3">
    <name type="scientific">Streptomyces vinaceus</name>
    <dbReference type="NCBI Taxonomy" id="1960"/>
    <lineage>
        <taxon>Bacteria</taxon>
        <taxon>Bacillati</taxon>
        <taxon>Actinomycetota</taxon>
        <taxon>Actinomycetes</taxon>
        <taxon>Kitasatosporales</taxon>
        <taxon>Streptomycetaceae</taxon>
        <taxon>Streptomyces</taxon>
    </lineage>
</organism>
<evidence type="ECO:0000256" key="1">
    <source>
        <dbReference type="SAM" id="MobiDB-lite"/>
    </source>
</evidence>
<evidence type="ECO:0008006" key="4">
    <source>
        <dbReference type="Google" id="ProtNLM"/>
    </source>
</evidence>
<dbReference type="Proteomes" id="UP000325563">
    <property type="component" value="Chromosome"/>
</dbReference>
<feature type="compositionally biased region" description="Low complexity" evidence="1">
    <location>
        <begin position="410"/>
        <end position="439"/>
    </location>
</feature>
<feature type="compositionally biased region" description="Low complexity" evidence="1">
    <location>
        <begin position="229"/>
        <end position="239"/>
    </location>
</feature>
<keyword evidence="3" id="KW-1185">Reference proteome</keyword>
<dbReference type="RefSeq" id="WP_150530050.1">
    <property type="nucleotide sequence ID" value="NZ_BNBW01000006.1"/>
</dbReference>
<reference evidence="2 3" key="1">
    <citation type="submission" date="2017-09" db="EMBL/GenBank/DDBJ databases">
        <authorList>
            <person name="Lee N."/>
            <person name="Cho B.-K."/>
        </authorList>
    </citation>
    <scope>NUCLEOTIDE SEQUENCE [LARGE SCALE GENOMIC DNA]</scope>
    <source>
        <strain evidence="2 3">ATCC 27476</strain>
    </source>
</reference>
<feature type="region of interest" description="Disordered" evidence="1">
    <location>
        <begin position="398"/>
        <end position="457"/>
    </location>
</feature>
<name>A0A5J6JF43_STRVI</name>
<dbReference type="GeneID" id="95615702"/>
<feature type="region of interest" description="Disordered" evidence="1">
    <location>
        <begin position="229"/>
        <end position="269"/>
    </location>
</feature>
<sequence>MSTPDPAAVPAIDPFAESMAEAVQTSAAAFRLMMTISDAVRRAAQRQRQGTEEELAEPEEKLAPGWAADALRPLLDDRVLADLMAGQDWPAMAGQMVGLQKAGVDLTTFLPQLGQAAKTVFQAVEANQARITAAGTDRWADLLQKTMPEGLVRDAILASPAWPDMAAKMALLDRQGVDVAGFLKAAHDQGVGVDRAVAALLTQQVAAPQVAAAAPQVAVAVPAARPAPAAAPAPASAAPGPAPAPNPYAAPAAPQAAAPAPAAPGPAPAQAPVLEPVAVSADARAMWGPLTEGLSVPNDLDLSDRSAALEQLGVGTAANSRLVNIARDYIGSERETALLVSTRAWPLLAARMAGIARGPEGEQGLRGRLKAGLMDDGAWGQGPPGELAGRMVGATLRALTTPPGAPIPDSPRASATAARSRSTTTPGAAPGQTTPTEPAVPAHRQVAAPAKGSGRRR</sequence>
<feature type="region of interest" description="Disordered" evidence="1">
    <location>
        <begin position="41"/>
        <end position="62"/>
    </location>
</feature>
<dbReference type="AlphaFoldDB" id="A0A5J6JF43"/>
<proteinExistence type="predicted"/>
<evidence type="ECO:0000313" key="3">
    <source>
        <dbReference type="Proteomes" id="UP000325563"/>
    </source>
</evidence>
<feature type="compositionally biased region" description="Low complexity" evidence="1">
    <location>
        <begin position="249"/>
        <end position="260"/>
    </location>
</feature>
<dbReference type="EMBL" id="CP023692">
    <property type="protein sequence ID" value="QEV49530.1"/>
    <property type="molecule type" value="Genomic_DNA"/>
</dbReference>
<evidence type="ECO:0000313" key="2">
    <source>
        <dbReference type="EMBL" id="QEV49530.1"/>
    </source>
</evidence>
<gene>
    <name evidence="2" type="ORF">CP980_34970</name>
</gene>
<protein>
    <recommendedName>
        <fullName evidence="4">Antibiotic production activating factor</fullName>
    </recommendedName>
</protein>